<gene>
    <name evidence="1" type="ORF">N7472_004519</name>
</gene>
<reference evidence="1" key="2">
    <citation type="journal article" date="2023" name="IMA Fungus">
        <title>Comparative genomic study of the Penicillium genus elucidates a diverse pangenome and 15 lateral gene transfer events.</title>
        <authorList>
            <person name="Petersen C."/>
            <person name="Sorensen T."/>
            <person name="Nielsen M.R."/>
            <person name="Sondergaard T.E."/>
            <person name="Sorensen J.L."/>
            <person name="Fitzpatrick D.A."/>
            <person name="Frisvad J.C."/>
            <person name="Nielsen K.L."/>
        </authorList>
    </citation>
    <scope>NUCLEOTIDE SEQUENCE</scope>
    <source>
        <strain evidence="1">IBT 16849</strain>
    </source>
</reference>
<proteinExistence type="predicted"/>
<reference evidence="1" key="1">
    <citation type="submission" date="2022-11" db="EMBL/GenBank/DDBJ databases">
        <authorList>
            <person name="Petersen C."/>
        </authorList>
    </citation>
    <scope>NUCLEOTIDE SEQUENCE</scope>
    <source>
        <strain evidence="1">IBT 16849</strain>
    </source>
</reference>
<organism evidence="1 2">
    <name type="scientific">Penicillium cf. griseofulvum</name>
    <dbReference type="NCBI Taxonomy" id="2972120"/>
    <lineage>
        <taxon>Eukaryota</taxon>
        <taxon>Fungi</taxon>
        <taxon>Dikarya</taxon>
        <taxon>Ascomycota</taxon>
        <taxon>Pezizomycotina</taxon>
        <taxon>Eurotiomycetes</taxon>
        <taxon>Eurotiomycetidae</taxon>
        <taxon>Eurotiales</taxon>
        <taxon>Aspergillaceae</taxon>
        <taxon>Penicillium</taxon>
    </lineage>
</organism>
<keyword evidence="2" id="KW-1185">Reference proteome</keyword>
<evidence type="ECO:0000313" key="1">
    <source>
        <dbReference type="EMBL" id="KAJ5199315.1"/>
    </source>
</evidence>
<dbReference type="AlphaFoldDB" id="A0A9W9MEB7"/>
<dbReference type="OrthoDB" id="437457at2759"/>
<evidence type="ECO:0000313" key="2">
    <source>
        <dbReference type="Proteomes" id="UP001150879"/>
    </source>
</evidence>
<accession>A0A9W9MEB7</accession>
<name>A0A9W9MEB7_9EURO</name>
<comment type="caution">
    <text evidence="1">The sequence shown here is derived from an EMBL/GenBank/DDBJ whole genome shotgun (WGS) entry which is preliminary data.</text>
</comment>
<dbReference type="Proteomes" id="UP001150879">
    <property type="component" value="Unassembled WGS sequence"/>
</dbReference>
<sequence length="130" mass="14500">MVNTVYRKDILKQTSVLSAATIPSGHPIFNHSVSLVPVLLNFPIVVHRVGIRDNGTTGCLDTQPITYIHVAPKDGFAPPEWQNGIGTVIVARKNKKDLTTDHYEALWIYCDRILDYFGEGVAVPEHVYSR</sequence>
<dbReference type="EMBL" id="JAPQKP010000003">
    <property type="protein sequence ID" value="KAJ5199315.1"/>
    <property type="molecule type" value="Genomic_DNA"/>
</dbReference>
<protein>
    <submittedName>
        <fullName evidence="1">Uncharacterized protein</fullName>
    </submittedName>
</protein>